<keyword evidence="5" id="KW-0274">FAD</keyword>
<protein>
    <recommendedName>
        <fullName evidence="9">4Fe-4S ferredoxin-type domain-containing protein</fullName>
    </recommendedName>
</protein>
<dbReference type="Pfam" id="PF12831">
    <property type="entry name" value="FAD_oxidored"/>
    <property type="match status" value="1"/>
</dbReference>
<dbReference type="Gene3D" id="3.30.70.20">
    <property type="match status" value="1"/>
</dbReference>
<dbReference type="PROSITE" id="PS00198">
    <property type="entry name" value="4FE4S_FER_1"/>
    <property type="match status" value="1"/>
</dbReference>
<dbReference type="Pfam" id="PF00037">
    <property type="entry name" value="Fer4"/>
    <property type="match status" value="1"/>
</dbReference>
<organism evidence="10">
    <name type="scientific">marine sediment metagenome</name>
    <dbReference type="NCBI Taxonomy" id="412755"/>
    <lineage>
        <taxon>unclassified sequences</taxon>
        <taxon>metagenomes</taxon>
        <taxon>ecological metagenomes</taxon>
    </lineage>
</organism>
<dbReference type="SUPFAM" id="SSF51905">
    <property type="entry name" value="FAD/NAD(P)-binding domain"/>
    <property type="match status" value="1"/>
</dbReference>
<evidence type="ECO:0000256" key="2">
    <source>
        <dbReference type="ARBA" id="ARBA00006561"/>
    </source>
</evidence>
<gene>
    <name evidence="10" type="ORF">LCGC14_2253470</name>
</gene>
<reference evidence="10" key="1">
    <citation type="journal article" date="2015" name="Nature">
        <title>Complex archaea that bridge the gap between prokaryotes and eukaryotes.</title>
        <authorList>
            <person name="Spang A."/>
            <person name="Saw J.H."/>
            <person name="Jorgensen S.L."/>
            <person name="Zaremba-Niedzwiedzka K."/>
            <person name="Martijn J."/>
            <person name="Lind A.E."/>
            <person name="van Eijk R."/>
            <person name="Schleper C."/>
            <person name="Guy L."/>
            <person name="Ettema T.J."/>
        </authorList>
    </citation>
    <scope>NUCLEOTIDE SEQUENCE</scope>
</reference>
<keyword evidence="5" id="KW-0285">Flavoprotein</keyword>
<comment type="similarity">
    <text evidence="2">Belongs to the HdrA family.</text>
</comment>
<name>A0A0F9FEB3_9ZZZZ</name>
<evidence type="ECO:0000256" key="7">
    <source>
        <dbReference type="ARBA" id="ARBA00023004"/>
    </source>
</evidence>
<dbReference type="Gene3D" id="3.50.50.60">
    <property type="entry name" value="FAD/NAD(P)-binding domain"/>
    <property type="match status" value="1"/>
</dbReference>
<evidence type="ECO:0000256" key="1">
    <source>
        <dbReference type="ARBA" id="ARBA00001974"/>
    </source>
</evidence>
<evidence type="ECO:0000256" key="6">
    <source>
        <dbReference type="ARBA" id="ARBA00023002"/>
    </source>
</evidence>
<dbReference type="EMBL" id="LAZR01030771">
    <property type="protein sequence ID" value="KKL55630.1"/>
    <property type="molecule type" value="Genomic_DNA"/>
</dbReference>
<accession>A0A0F9FEB3</accession>
<keyword evidence="6" id="KW-0560">Oxidoreductase</keyword>
<feature type="non-terminal residue" evidence="10">
    <location>
        <position position="313"/>
    </location>
</feature>
<proteinExistence type="inferred from homology"/>
<evidence type="ECO:0000259" key="9">
    <source>
        <dbReference type="PROSITE" id="PS51379"/>
    </source>
</evidence>
<evidence type="ECO:0000256" key="3">
    <source>
        <dbReference type="ARBA" id="ARBA00022485"/>
    </source>
</evidence>
<dbReference type="PROSITE" id="PS51379">
    <property type="entry name" value="4FE4S_FER_2"/>
    <property type="match status" value="1"/>
</dbReference>
<dbReference type="PANTHER" id="PTHR43498">
    <property type="entry name" value="FERREDOXIN:COB-COM HETERODISULFIDE REDUCTASE SUBUNIT A"/>
    <property type="match status" value="1"/>
</dbReference>
<comment type="caution">
    <text evidence="10">The sequence shown here is derived from an EMBL/GenBank/DDBJ whole genome shotgun (WGS) entry which is preliminary data.</text>
</comment>
<evidence type="ECO:0000256" key="8">
    <source>
        <dbReference type="ARBA" id="ARBA00023014"/>
    </source>
</evidence>
<dbReference type="GO" id="GO:0051539">
    <property type="term" value="F:4 iron, 4 sulfur cluster binding"/>
    <property type="evidence" value="ECO:0007669"/>
    <property type="project" value="UniProtKB-KW"/>
</dbReference>
<evidence type="ECO:0000256" key="5">
    <source>
        <dbReference type="ARBA" id="ARBA00022827"/>
    </source>
</evidence>
<comment type="cofactor">
    <cofactor evidence="1">
        <name>FAD</name>
        <dbReference type="ChEBI" id="CHEBI:57692"/>
    </cofactor>
</comment>
<dbReference type="InterPro" id="IPR036188">
    <property type="entry name" value="FAD/NAD-bd_sf"/>
</dbReference>
<sequence>MSHKTVMVIGGGIAGIQASLDLAEMGVEVFLVEQQPSIGGRMAQLDKTFPTNDCAMCILSPKLVEAGGNQNIHIITNAEVQSVEGQAPNFHVRVLKHARYVDETRCTGCGVCMSKCPVRIPDEYNKGLAKTKCISIPFPQAVPAVPIISKDDCIYFQKGKCRICEKFCEEKVIDYEQTDTVIDIEAGSIILAVGSQEFDAKLKGEYCYGTSPNVMTSIEFERLLSASGPTQGHVVRPSDEVEPKRLAFLQCVGSRDTQVDRPFCSAICCMQAAKDAVILAEHLPDIEVTVFNMDVRAHGKDFDKFVTRAQQEY</sequence>
<evidence type="ECO:0000256" key="4">
    <source>
        <dbReference type="ARBA" id="ARBA00022723"/>
    </source>
</evidence>
<dbReference type="GO" id="GO:0016491">
    <property type="term" value="F:oxidoreductase activity"/>
    <property type="evidence" value="ECO:0007669"/>
    <property type="project" value="UniProtKB-KW"/>
</dbReference>
<dbReference type="InterPro" id="IPR017896">
    <property type="entry name" value="4Fe4S_Fe-S-bd"/>
</dbReference>
<keyword evidence="8" id="KW-0411">Iron-sulfur</keyword>
<keyword evidence="3" id="KW-0004">4Fe-4S</keyword>
<dbReference type="PANTHER" id="PTHR43498:SF1">
    <property type="entry name" value="COB--COM HETERODISULFIDE REDUCTASE IRON-SULFUR SUBUNIT A"/>
    <property type="match status" value="1"/>
</dbReference>
<dbReference type="GO" id="GO:0046872">
    <property type="term" value="F:metal ion binding"/>
    <property type="evidence" value="ECO:0007669"/>
    <property type="project" value="UniProtKB-KW"/>
</dbReference>
<evidence type="ECO:0000313" key="10">
    <source>
        <dbReference type="EMBL" id="KKL55630.1"/>
    </source>
</evidence>
<feature type="domain" description="4Fe-4S ferredoxin-type" evidence="9">
    <location>
        <begin position="97"/>
        <end position="126"/>
    </location>
</feature>
<dbReference type="InterPro" id="IPR017900">
    <property type="entry name" value="4Fe4S_Fe_S_CS"/>
</dbReference>
<dbReference type="AlphaFoldDB" id="A0A0F9FEB3"/>
<keyword evidence="4" id="KW-0479">Metal-binding</keyword>
<dbReference type="InterPro" id="IPR039650">
    <property type="entry name" value="HdrA-like"/>
</dbReference>
<keyword evidence="7" id="KW-0408">Iron</keyword>